<proteinExistence type="predicted"/>
<evidence type="ECO:0000313" key="4">
    <source>
        <dbReference type="Proteomes" id="UP001208364"/>
    </source>
</evidence>
<dbReference type="InterPro" id="IPR011010">
    <property type="entry name" value="DNA_brk_join_enz"/>
</dbReference>
<accession>A0ABT2SWH8</accession>
<dbReference type="InterPro" id="IPR013762">
    <property type="entry name" value="Integrase-like_cat_sf"/>
</dbReference>
<sequence length="87" mass="10126">MFTTEDNKPLVYSHYRAKYFDPIMKVHGLTYTPHCCRHTFISLMVHSGVNITIIKQIVGHKRVMTITESVYTHFTNNDLIDAVNKIE</sequence>
<gene>
    <name evidence="3" type="ORF">OCV55_10975</name>
</gene>
<evidence type="ECO:0000256" key="1">
    <source>
        <dbReference type="ARBA" id="ARBA00023172"/>
    </source>
</evidence>
<keyword evidence="1" id="KW-0233">DNA recombination</keyword>
<dbReference type="InterPro" id="IPR002104">
    <property type="entry name" value="Integrase_catalytic"/>
</dbReference>
<protein>
    <submittedName>
        <fullName evidence="3">Tyrosine-type recombinase/integrase</fullName>
    </submittedName>
</protein>
<dbReference type="Pfam" id="PF00589">
    <property type="entry name" value="Phage_integrase"/>
    <property type="match status" value="1"/>
</dbReference>
<keyword evidence="4" id="KW-1185">Reference proteome</keyword>
<feature type="domain" description="Tyr recombinase" evidence="2">
    <location>
        <begin position="1"/>
        <end position="84"/>
    </location>
</feature>
<dbReference type="EMBL" id="JAOQJR010000012">
    <property type="protein sequence ID" value="MCU6739182.1"/>
    <property type="molecule type" value="Genomic_DNA"/>
</dbReference>
<name>A0ABT2SWH8_9FIRM</name>
<evidence type="ECO:0000313" key="3">
    <source>
        <dbReference type="EMBL" id="MCU6739182.1"/>
    </source>
</evidence>
<comment type="caution">
    <text evidence="3">The sequence shown here is derived from an EMBL/GenBank/DDBJ whole genome shotgun (WGS) entry which is preliminary data.</text>
</comment>
<organism evidence="3 4">
    <name type="scientific">[Clostridium] ammoniilyticum</name>
    <dbReference type="NCBI Taxonomy" id="2981784"/>
    <lineage>
        <taxon>Bacteria</taxon>
        <taxon>Bacillati</taxon>
        <taxon>Bacillota</taxon>
        <taxon>Erysipelotrichia</taxon>
        <taxon>Erysipelotrichales</taxon>
        <taxon>Coprobacillaceae</taxon>
        <taxon>Faecalibacillus</taxon>
    </lineage>
</organism>
<dbReference type="RefSeq" id="WP_267309914.1">
    <property type="nucleotide sequence ID" value="NZ_JAOQJR010000012.1"/>
</dbReference>
<dbReference type="PROSITE" id="PS51898">
    <property type="entry name" value="TYR_RECOMBINASE"/>
    <property type="match status" value="1"/>
</dbReference>
<dbReference type="SUPFAM" id="SSF56349">
    <property type="entry name" value="DNA breaking-rejoining enzymes"/>
    <property type="match status" value="1"/>
</dbReference>
<dbReference type="Gene3D" id="1.10.443.10">
    <property type="entry name" value="Intergrase catalytic core"/>
    <property type="match status" value="1"/>
</dbReference>
<reference evidence="3 4" key="1">
    <citation type="journal article" date="2021" name="ISME Commun">
        <title>Automated analysis of genomic sequences facilitates high-throughput and comprehensive description of bacteria.</title>
        <authorList>
            <person name="Hitch T.C.A."/>
        </authorList>
    </citation>
    <scope>NUCLEOTIDE SEQUENCE [LARGE SCALE GENOMIC DNA]</scope>
    <source>
        <strain evidence="3 4">H4_15</strain>
    </source>
</reference>
<dbReference type="Proteomes" id="UP001208364">
    <property type="component" value="Unassembled WGS sequence"/>
</dbReference>
<evidence type="ECO:0000259" key="2">
    <source>
        <dbReference type="PROSITE" id="PS51898"/>
    </source>
</evidence>